<dbReference type="RefSeq" id="XP_002110956.1">
    <property type="nucleotide sequence ID" value="XM_002110920.1"/>
</dbReference>
<dbReference type="PhylomeDB" id="B3RRZ9"/>
<comment type="subcellular location">
    <subcellularLocation>
        <location evidence="1">Membrane</location>
        <topology evidence="1">Multi-pass membrane protein</topology>
    </subcellularLocation>
</comment>
<evidence type="ECO:0000259" key="14">
    <source>
        <dbReference type="PROSITE" id="PS50893"/>
    </source>
</evidence>
<dbReference type="PROSITE" id="PS00211">
    <property type="entry name" value="ABC_TRANSPORTER_1"/>
    <property type="match status" value="1"/>
</dbReference>
<feature type="transmembrane region" description="Helical" evidence="13">
    <location>
        <begin position="348"/>
        <end position="368"/>
    </location>
</feature>
<dbReference type="GO" id="GO:0140359">
    <property type="term" value="F:ABC-type transporter activity"/>
    <property type="evidence" value="ECO:0007669"/>
    <property type="project" value="InterPro"/>
</dbReference>
<dbReference type="STRING" id="10228.B3RRZ9"/>
<feature type="domain" description="ABC transmembrane type-1" evidence="15">
    <location>
        <begin position="124"/>
        <end position="411"/>
    </location>
</feature>
<keyword evidence="17" id="KW-1185">Reference proteome</keyword>
<dbReference type="InterPro" id="IPR036640">
    <property type="entry name" value="ABC1_TM_sf"/>
</dbReference>
<dbReference type="InterPro" id="IPR011527">
    <property type="entry name" value="ABC1_TM_dom"/>
</dbReference>
<evidence type="ECO:0000256" key="3">
    <source>
        <dbReference type="ARBA" id="ARBA00022448"/>
    </source>
</evidence>
<gene>
    <name evidence="16" type="ORF">TRIADDRAFT_54424</name>
</gene>
<dbReference type="InterPro" id="IPR039421">
    <property type="entry name" value="Type_1_exporter"/>
</dbReference>
<dbReference type="InParanoid" id="B3RRZ9"/>
<dbReference type="GO" id="GO:0055085">
    <property type="term" value="P:transmembrane transport"/>
    <property type="evidence" value="ECO:0000318"/>
    <property type="project" value="GO_Central"/>
</dbReference>
<dbReference type="eggNOG" id="KOG0055">
    <property type="taxonomic scope" value="Eukaryota"/>
</dbReference>
<dbReference type="Gene3D" id="1.20.1560.10">
    <property type="entry name" value="ABC transporter type 1, transmembrane domain"/>
    <property type="match status" value="1"/>
</dbReference>
<dbReference type="HOGENOM" id="CLU_000604_84_3_1"/>
<keyword evidence="7" id="KW-0067">ATP-binding</keyword>
<evidence type="ECO:0000256" key="10">
    <source>
        <dbReference type="ARBA" id="ARBA00023136"/>
    </source>
</evidence>
<comment type="similarity">
    <text evidence="2">Belongs to the ABC transporter superfamily. ABCB family. Multidrug resistance exporter (TC 3.A.1.201) subfamily.</text>
</comment>
<evidence type="ECO:0000256" key="13">
    <source>
        <dbReference type="SAM" id="Phobius"/>
    </source>
</evidence>
<dbReference type="SMART" id="SM00382">
    <property type="entry name" value="AAA"/>
    <property type="match status" value="1"/>
</dbReference>
<evidence type="ECO:0000256" key="4">
    <source>
        <dbReference type="ARBA" id="ARBA00022692"/>
    </source>
</evidence>
<dbReference type="FunFam" id="3.40.50.300:FF:000479">
    <property type="entry name" value="Multidrug resistance protein 1A"/>
    <property type="match status" value="1"/>
</dbReference>
<dbReference type="InterPro" id="IPR003439">
    <property type="entry name" value="ABC_transporter-like_ATP-bd"/>
</dbReference>
<dbReference type="GO" id="GO:0016324">
    <property type="term" value="C:apical plasma membrane"/>
    <property type="evidence" value="ECO:0000318"/>
    <property type="project" value="GO_Central"/>
</dbReference>
<dbReference type="InterPro" id="IPR003593">
    <property type="entry name" value="AAA+_ATPase"/>
</dbReference>
<dbReference type="Gene3D" id="3.40.50.300">
    <property type="entry name" value="P-loop containing nucleotide triphosphate hydrolases"/>
    <property type="match status" value="1"/>
</dbReference>
<evidence type="ECO:0000256" key="6">
    <source>
        <dbReference type="ARBA" id="ARBA00022741"/>
    </source>
</evidence>
<evidence type="ECO:0000313" key="17">
    <source>
        <dbReference type="Proteomes" id="UP000009022"/>
    </source>
</evidence>
<feature type="transmembrane region" description="Helical" evidence="13">
    <location>
        <begin position="244"/>
        <end position="264"/>
    </location>
</feature>
<evidence type="ECO:0000256" key="8">
    <source>
        <dbReference type="ARBA" id="ARBA00022967"/>
    </source>
</evidence>
<dbReference type="AlphaFoldDB" id="B3RRZ9"/>
<dbReference type="EMBL" id="DS985243">
    <property type="protein sequence ID" value="EDV26960.1"/>
    <property type="molecule type" value="Genomic_DNA"/>
</dbReference>
<feature type="region of interest" description="Disordered" evidence="12">
    <location>
        <begin position="1"/>
        <end position="41"/>
    </location>
</feature>
<keyword evidence="11" id="KW-0325">Glycoprotein</keyword>
<dbReference type="SUPFAM" id="SSF90123">
    <property type="entry name" value="ABC transporter transmembrane region"/>
    <property type="match status" value="1"/>
</dbReference>
<feature type="transmembrane region" description="Helical" evidence="13">
    <location>
        <begin position="120"/>
        <end position="145"/>
    </location>
</feature>
<dbReference type="CDD" id="cd18578">
    <property type="entry name" value="ABC_6TM_Pgp_ABCB1_D2_like"/>
    <property type="match status" value="1"/>
</dbReference>
<dbReference type="InterPro" id="IPR017871">
    <property type="entry name" value="ABC_transporter-like_CS"/>
</dbReference>
<evidence type="ECO:0000256" key="7">
    <source>
        <dbReference type="ARBA" id="ARBA00022840"/>
    </source>
</evidence>
<dbReference type="InterPro" id="IPR027417">
    <property type="entry name" value="P-loop_NTPase"/>
</dbReference>
<evidence type="ECO:0000256" key="5">
    <source>
        <dbReference type="ARBA" id="ARBA00022737"/>
    </source>
</evidence>
<evidence type="ECO:0000256" key="12">
    <source>
        <dbReference type="SAM" id="MobiDB-lite"/>
    </source>
</evidence>
<reference evidence="16 17" key="1">
    <citation type="journal article" date="2008" name="Nature">
        <title>The Trichoplax genome and the nature of placozoans.</title>
        <authorList>
            <person name="Srivastava M."/>
            <person name="Begovic E."/>
            <person name="Chapman J."/>
            <person name="Putnam N.H."/>
            <person name="Hellsten U."/>
            <person name="Kawashima T."/>
            <person name="Kuo A."/>
            <person name="Mitros T."/>
            <person name="Salamov A."/>
            <person name="Carpenter M.L."/>
            <person name="Signorovitch A.Y."/>
            <person name="Moreno M.A."/>
            <person name="Kamm K."/>
            <person name="Grimwood J."/>
            <person name="Schmutz J."/>
            <person name="Shapiro H."/>
            <person name="Grigoriev I.V."/>
            <person name="Buss L.W."/>
            <person name="Schierwater B."/>
            <person name="Dellaporta S.L."/>
            <person name="Rokhsar D.S."/>
        </authorList>
    </citation>
    <scope>NUCLEOTIDE SEQUENCE [LARGE SCALE GENOMIC DNA]</scope>
    <source>
        <strain evidence="16 17">Grell-BS-1999</strain>
    </source>
</reference>
<evidence type="ECO:0000256" key="1">
    <source>
        <dbReference type="ARBA" id="ARBA00004141"/>
    </source>
</evidence>
<dbReference type="PROSITE" id="PS50929">
    <property type="entry name" value="ABC_TM1F"/>
    <property type="match status" value="1"/>
</dbReference>
<dbReference type="OMA" id="VHENICY"/>
<dbReference type="PANTHER" id="PTHR43394">
    <property type="entry name" value="ATP-DEPENDENT PERMEASE MDL1, MITOCHONDRIAL"/>
    <property type="match status" value="1"/>
</dbReference>
<dbReference type="GeneID" id="6752169"/>
<feature type="domain" description="ABC transporter" evidence="14">
    <location>
        <begin position="446"/>
        <end position="684"/>
    </location>
</feature>
<protein>
    <submittedName>
        <fullName evidence="16">Uncharacterized protein</fullName>
    </submittedName>
</protein>
<dbReference type="GO" id="GO:0005524">
    <property type="term" value="F:ATP binding"/>
    <property type="evidence" value="ECO:0007669"/>
    <property type="project" value="UniProtKB-KW"/>
</dbReference>
<dbReference type="Pfam" id="PF00664">
    <property type="entry name" value="ABC_membrane"/>
    <property type="match status" value="1"/>
</dbReference>
<keyword evidence="3" id="KW-0813">Transport</keyword>
<keyword evidence="10 13" id="KW-0472">Membrane</keyword>
<dbReference type="Pfam" id="PF00005">
    <property type="entry name" value="ABC_tran"/>
    <property type="match status" value="1"/>
</dbReference>
<name>B3RRZ9_TRIAD</name>
<evidence type="ECO:0000313" key="16">
    <source>
        <dbReference type="EMBL" id="EDV26960.1"/>
    </source>
</evidence>
<dbReference type="KEGG" id="tad:TRIADDRAFT_54424"/>
<dbReference type="Proteomes" id="UP000009022">
    <property type="component" value="Unassembled WGS sequence"/>
</dbReference>
<feature type="transmembrane region" description="Helical" evidence="13">
    <location>
        <begin position="270"/>
        <end position="291"/>
    </location>
</feature>
<feature type="transmembrane region" description="Helical" evidence="13">
    <location>
        <begin position="165"/>
        <end position="190"/>
    </location>
</feature>
<dbReference type="GO" id="GO:0016887">
    <property type="term" value="F:ATP hydrolysis activity"/>
    <property type="evidence" value="ECO:0007669"/>
    <property type="project" value="InterPro"/>
</dbReference>
<keyword evidence="5" id="KW-0677">Repeat</keyword>
<evidence type="ECO:0000256" key="2">
    <source>
        <dbReference type="ARBA" id="ARBA00007577"/>
    </source>
</evidence>
<keyword evidence="8" id="KW-1278">Translocase</keyword>
<proteinExistence type="inferred from homology"/>
<evidence type="ECO:0000256" key="9">
    <source>
        <dbReference type="ARBA" id="ARBA00022989"/>
    </source>
</evidence>
<dbReference type="SUPFAM" id="SSF52540">
    <property type="entry name" value="P-loop containing nucleoside triphosphate hydrolases"/>
    <property type="match status" value="1"/>
</dbReference>
<feature type="compositionally biased region" description="Basic and acidic residues" evidence="12">
    <location>
        <begin position="17"/>
        <end position="30"/>
    </location>
</feature>
<dbReference type="PROSITE" id="PS50893">
    <property type="entry name" value="ABC_TRANSPORTER_2"/>
    <property type="match status" value="1"/>
</dbReference>
<evidence type="ECO:0000256" key="11">
    <source>
        <dbReference type="ARBA" id="ARBA00023180"/>
    </source>
</evidence>
<dbReference type="CDD" id="cd03249">
    <property type="entry name" value="ABC_MTABC3_MDL1_MDL2"/>
    <property type="match status" value="1"/>
</dbReference>
<dbReference type="PANTHER" id="PTHR43394:SF18">
    <property type="entry name" value="ABC TRANSPORTER B FAMILY MEMBER 11-LIKE"/>
    <property type="match status" value="1"/>
</dbReference>
<dbReference type="CTD" id="6752169"/>
<keyword evidence="4 13" id="KW-0812">Transmembrane</keyword>
<accession>B3RRZ9</accession>
<evidence type="ECO:0000259" key="15">
    <source>
        <dbReference type="PROSITE" id="PS50929"/>
    </source>
</evidence>
<keyword evidence="6" id="KW-0547">Nucleotide-binding</keyword>
<dbReference type="FunFam" id="1.20.1560.10:FF:000046">
    <property type="entry name" value="ATP-binding cassette subfamily B member 11"/>
    <property type="match status" value="1"/>
</dbReference>
<keyword evidence="9 13" id="KW-1133">Transmembrane helix</keyword>
<dbReference type="OrthoDB" id="6500128at2759"/>
<dbReference type="GO" id="GO:0042626">
    <property type="term" value="F:ATPase-coupled transmembrane transporter activity"/>
    <property type="evidence" value="ECO:0000318"/>
    <property type="project" value="GO_Central"/>
</dbReference>
<sequence length="686" mass="75972">MTLEENEGNENVSRAASSKEIDLEAGKDNQDQTEVAVEKPKRKWFQKRKKEEEEEVVEKSVPYFQLVIKMTVLMLDFIYIKLKLLWYRASSDVQKEEEEEKEDLPPVSFLKIMRLNKDELGYIFIGTLGAIGQGSVMPVFAILFSEIIAVFAECDPVKRESDATFWSLMFLVLGSVSGISVFLQTLMYGISGEYMTKRLRSQTFRAILKQEIGWFDEQSHTTGALCNRLATDASEVKGATGTRLGAVIQSIVSMVAALVIAFVYGWKLALVILGCVPFIVVSGAIQMRVFIGGAKKNKDAADKAAEVSTEALENIRTVESLNLENKIIAAYTKNLKVMLRKSLIQAHVYGLAYGFSQAVIFFTYAAAFRFGAFLVANNQMNFADMFKVFSAIVFGALSLGQTSSFVPDYSKAKQSAARLFAILERESKINVENEGGERTNENDTTIKFENVNFNYPTRPTIPVLDGITFKVKPGQTIALVGTSGCGKSTSVALLERFYDTASGSVTVGGKEIRNINIKWLRSLMGIVQQEPILFNTTIAENISYGDNSRTLTRDDIITAAKSANIHDFIQGLPESYETLVGEKGTQMSGGQKQRIAIARALVRKPRILLLDEATSALDTESEKIVQAALDKAREGRTCIVIAHRLSTIRNADGIAVFQKGKIIEFGTHDELIAKEGVYFKLQNTQV</sequence>
<organism evidence="16 17">
    <name type="scientific">Trichoplax adhaerens</name>
    <name type="common">Trichoplax reptans</name>
    <dbReference type="NCBI Taxonomy" id="10228"/>
    <lineage>
        <taxon>Eukaryota</taxon>
        <taxon>Metazoa</taxon>
        <taxon>Placozoa</taxon>
        <taxon>Uniplacotomia</taxon>
        <taxon>Trichoplacea</taxon>
        <taxon>Trichoplacidae</taxon>
        <taxon>Trichoplax</taxon>
    </lineage>
</organism>